<keyword evidence="3" id="KW-1185">Reference proteome</keyword>
<protein>
    <submittedName>
        <fullName evidence="2">Uncharacterized protein</fullName>
    </submittedName>
</protein>
<dbReference type="GeneID" id="19144033"/>
<organism evidence="2 3">
    <name type="scientific">Cochliobolus carbonum (strain 26-R-13)</name>
    <name type="common">Maize leaf spot fungus</name>
    <name type="synonym">Bipolaris zeicola</name>
    <dbReference type="NCBI Taxonomy" id="930089"/>
    <lineage>
        <taxon>Eukaryota</taxon>
        <taxon>Fungi</taxon>
        <taxon>Dikarya</taxon>
        <taxon>Ascomycota</taxon>
        <taxon>Pezizomycotina</taxon>
        <taxon>Dothideomycetes</taxon>
        <taxon>Pleosporomycetidae</taxon>
        <taxon>Pleosporales</taxon>
        <taxon>Pleosporineae</taxon>
        <taxon>Pleosporaceae</taxon>
        <taxon>Bipolaris</taxon>
    </lineage>
</organism>
<dbReference type="Proteomes" id="UP000053841">
    <property type="component" value="Unassembled WGS sequence"/>
</dbReference>
<sequence>PFANSPSPLVLPPTPQPPVTPSVWSSSQYPPVPRPLNLVASSPRSEGVPGSPPLPSRLRLINCAASPPPPTLLPTEASVKSTSRLAWSPPPPGPHFLSLLH</sequence>
<dbReference type="AlphaFoldDB" id="W6YA96"/>
<proteinExistence type="predicted"/>
<dbReference type="RefSeq" id="XP_007717617.1">
    <property type="nucleotide sequence ID" value="XM_007719427.1"/>
</dbReference>
<feature type="non-terminal residue" evidence="2">
    <location>
        <position position="1"/>
    </location>
</feature>
<gene>
    <name evidence="2" type="ORF">COCCADRAFT_110093</name>
</gene>
<evidence type="ECO:0000313" key="2">
    <source>
        <dbReference type="EMBL" id="EUC28081.1"/>
    </source>
</evidence>
<name>W6YA96_COCC2</name>
<feature type="region of interest" description="Disordered" evidence="1">
    <location>
        <begin position="1"/>
        <end position="101"/>
    </location>
</feature>
<feature type="compositionally biased region" description="Pro residues" evidence="1">
    <location>
        <begin position="9"/>
        <end position="20"/>
    </location>
</feature>
<dbReference type="EMBL" id="KI964845">
    <property type="protein sequence ID" value="EUC28081.1"/>
    <property type="molecule type" value="Genomic_DNA"/>
</dbReference>
<evidence type="ECO:0000313" key="3">
    <source>
        <dbReference type="Proteomes" id="UP000053841"/>
    </source>
</evidence>
<dbReference type="KEGG" id="bze:COCCADRAFT_110093"/>
<evidence type="ECO:0000256" key="1">
    <source>
        <dbReference type="SAM" id="MobiDB-lite"/>
    </source>
</evidence>
<reference evidence="2 3" key="1">
    <citation type="journal article" date="2013" name="PLoS Genet.">
        <title>Comparative genome structure, secondary metabolite, and effector coding capacity across Cochliobolus pathogens.</title>
        <authorList>
            <person name="Condon B.J."/>
            <person name="Leng Y."/>
            <person name="Wu D."/>
            <person name="Bushley K.E."/>
            <person name="Ohm R.A."/>
            <person name="Otillar R."/>
            <person name="Martin J."/>
            <person name="Schackwitz W."/>
            <person name="Grimwood J."/>
            <person name="MohdZainudin N."/>
            <person name="Xue C."/>
            <person name="Wang R."/>
            <person name="Manning V.A."/>
            <person name="Dhillon B."/>
            <person name="Tu Z.J."/>
            <person name="Steffenson B.J."/>
            <person name="Salamov A."/>
            <person name="Sun H."/>
            <person name="Lowry S."/>
            <person name="LaButti K."/>
            <person name="Han J."/>
            <person name="Copeland A."/>
            <person name="Lindquist E."/>
            <person name="Barry K."/>
            <person name="Schmutz J."/>
            <person name="Baker S.E."/>
            <person name="Ciuffetti L.M."/>
            <person name="Grigoriev I.V."/>
            <person name="Zhong S."/>
            <person name="Turgeon B.G."/>
        </authorList>
    </citation>
    <scope>NUCLEOTIDE SEQUENCE [LARGE SCALE GENOMIC DNA]</scope>
    <source>
        <strain evidence="2 3">26-R-13</strain>
    </source>
</reference>
<dbReference type="HOGENOM" id="CLU_2298249_0_0_1"/>
<accession>W6YA96</accession>